<evidence type="ECO:0000313" key="2">
    <source>
        <dbReference type="EMBL" id="QJA75914.1"/>
    </source>
</evidence>
<gene>
    <name evidence="2" type="ORF">MM415A01657_0017</name>
</gene>
<dbReference type="InterPro" id="IPR056083">
    <property type="entry name" value="DUF7666"/>
</dbReference>
<protein>
    <recommendedName>
        <fullName evidence="1">DUF7666 domain-containing protein</fullName>
    </recommendedName>
</protein>
<reference evidence="2" key="1">
    <citation type="submission" date="2020-03" db="EMBL/GenBank/DDBJ databases">
        <title>The deep terrestrial virosphere.</title>
        <authorList>
            <person name="Holmfeldt K."/>
            <person name="Nilsson E."/>
            <person name="Simone D."/>
            <person name="Lopez-Fernandez M."/>
            <person name="Wu X."/>
            <person name="de Brujin I."/>
            <person name="Lundin D."/>
            <person name="Andersson A."/>
            <person name="Bertilsson S."/>
            <person name="Dopson M."/>
        </authorList>
    </citation>
    <scope>NUCLEOTIDE SEQUENCE</scope>
    <source>
        <strain evidence="2">MM415A01657</strain>
    </source>
</reference>
<proteinExistence type="predicted"/>
<name>A0A6M3K1D2_9ZZZZ</name>
<sequence length="205" mass="23237">MTPETLKCKDDDILMTSISTQASPRPWRAESNRMNQSKTQIRYKLTDADIRSNAGTFQWEVGKWYSVKGKIELCNNGFHCYQHPLLAVLHNPIHGNFGPGMRLWKIEVSGQSKTEGAMKECWQRARVIEEIPVPAMTTNQRIRYAILCAKHVCFEPQWTKWADNWLSGGDRSVAAAWAARAAEAAEENVDLATLAERAITEEKSE</sequence>
<accession>A0A6M3K1D2</accession>
<organism evidence="2">
    <name type="scientific">viral metagenome</name>
    <dbReference type="NCBI Taxonomy" id="1070528"/>
    <lineage>
        <taxon>unclassified sequences</taxon>
        <taxon>metagenomes</taxon>
        <taxon>organismal metagenomes</taxon>
    </lineage>
</organism>
<dbReference type="EMBL" id="MT142192">
    <property type="protein sequence ID" value="QJA75914.1"/>
    <property type="molecule type" value="Genomic_DNA"/>
</dbReference>
<evidence type="ECO:0000259" key="1">
    <source>
        <dbReference type="Pfam" id="PF24703"/>
    </source>
</evidence>
<feature type="domain" description="DUF7666" evidence="1">
    <location>
        <begin position="42"/>
        <end position="136"/>
    </location>
</feature>
<dbReference type="AlphaFoldDB" id="A0A6M3K1D2"/>
<dbReference type="Pfam" id="PF24703">
    <property type="entry name" value="DUF7666"/>
    <property type="match status" value="1"/>
</dbReference>